<protein>
    <submittedName>
        <fullName evidence="1">Uncharacterized protein</fullName>
    </submittedName>
</protein>
<dbReference type="EMBL" id="CADIKM010000011">
    <property type="protein sequence ID" value="CAB3789477.1"/>
    <property type="molecule type" value="Genomic_DNA"/>
</dbReference>
<evidence type="ECO:0000313" key="2">
    <source>
        <dbReference type="Proteomes" id="UP000494115"/>
    </source>
</evidence>
<keyword evidence="2" id="KW-1185">Reference proteome</keyword>
<sequence length="70" mass="7752">MSGKPPTPGMYVLNRSMSAKSDEPVDLAGSIEVAPVNAPFGFRPVYFFGRQRHDSKIWSSAQFISFEGEQ</sequence>
<dbReference type="AlphaFoldDB" id="A0A6S7B6K2"/>
<dbReference type="Proteomes" id="UP000494115">
    <property type="component" value="Unassembled WGS sequence"/>
</dbReference>
<gene>
    <name evidence="1" type="ORF">LMG28138_02785</name>
</gene>
<organism evidence="1 2">
    <name type="scientific">Pararobbsia alpina</name>
    <dbReference type="NCBI Taxonomy" id="621374"/>
    <lineage>
        <taxon>Bacteria</taxon>
        <taxon>Pseudomonadati</taxon>
        <taxon>Pseudomonadota</taxon>
        <taxon>Betaproteobacteria</taxon>
        <taxon>Burkholderiales</taxon>
        <taxon>Burkholderiaceae</taxon>
        <taxon>Pararobbsia</taxon>
    </lineage>
</organism>
<proteinExistence type="predicted"/>
<evidence type="ECO:0000313" key="1">
    <source>
        <dbReference type="EMBL" id="CAB3789477.1"/>
    </source>
</evidence>
<accession>A0A6S7B6K2</accession>
<name>A0A6S7B6K2_9BURK</name>
<reference evidence="1 2" key="1">
    <citation type="submission" date="2020-04" db="EMBL/GenBank/DDBJ databases">
        <authorList>
            <person name="De Canck E."/>
        </authorList>
    </citation>
    <scope>NUCLEOTIDE SEQUENCE [LARGE SCALE GENOMIC DNA]</scope>
    <source>
        <strain evidence="1 2">LMG 28138</strain>
    </source>
</reference>